<dbReference type="GeneID" id="65406830"/>
<gene>
    <name evidence="1" type="ORF">IQ19_04310</name>
</gene>
<protein>
    <submittedName>
        <fullName evidence="1">Uncharacterized protein</fullName>
    </submittedName>
</protein>
<sequence length="45" mass="5182">METKDAIDLARKIIELDLLRDQMWESFAAAAGDEAYEILRNVQNN</sequence>
<proteinExistence type="predicted"/>
<dbReference type="EMBL" id="VLKI01000017">
    <property type="protein sequence ID" value="TWH81267.1"/>
    <property type="molecule type" value="Genomic_DNA"/>
</dbReference>
<accession>A0A562JDN6</accession>
<evidence type="ECO:0000313" key="2">
    <source>
        <dbReference type="Proteomes" id="UP000318667"/>
    </source>
</evidence>
<dbReference type="RefSeq" id="WP_199749512.1">
    <property type="nucleotide sequence ID" value="NZ_CBCSDC010000018.1"/>
</dbReference>
<organism evidence="1 2">
    <name type="scientific">Cytobacillus oceanisediminis</name>
    <dbReference type="NCBI Taxonomy" id="665099"/>
    <lineage>
        <taxon>Bacteria</taxon>
        <taxon>Bacillati</taxon>
        <taxon>Bacillota</taxon>
        <taxon>Bacilli</taxon>
        <taxon>Bacillales</taxon>
        <taxon>Bacillaceae</taxon>
        <taxon>Cytobacillus</taxon>
    </lineage>
</organism>
<dbReference type="AlphaFoldDB" id="A0A562JDN6"/>
<reference evidence="1 2" key="1">
    <citation type="journal article" date="2015" name="Stand. Genomic Sci.">
        <title>Genomic Encyclopedia of Bacterial and Archaeal Type Strains, Phase III: the genomes of soil and plant-associated and newly described type strains.</title>
        <authorList>
            <person name="Whitman W.B."/>
            <person name="Woyke T."/>
            <person name="Klenk H.P."/>
            <person name="Zhou Y."/>
            <person name="Lilburn T.G."/>
            <person name="Beck B.J."/>
            <person name="De Vos P."/>
            <person name="Vandamme P."/>
            <person name="Eisen J.A."/>
            <person name="Garrity G."/>
            <person name="Hugenholtz P."/>
            <person name="Kyrpides N.C."/>
        </authorList>
    </citation>
    <scope>NUCLEOTIDE SEQUENCE [LARGE SCALE GENOMIC DNA]</scope>
    <source>
        <strain evidence="1 2">CGMCC 1.10115</strain>
    </source>
</reference>
<dbReference type="Proteomes" id="UP000318667">
    <property type="component" value="Unassembled WGS sequence"/>
</dbReference>
<comment type="caution">
    <text evidence="1">The sequence shown here is derived from an EMBL/GenBank/DDBJ whole genome shotgun (WGS) entry which is preliminary data.</text>
</comment>
<evidence type="ECO:0000313" key="1">
    <source>
        <dbReference type="EMBL" id="TWH81267.1"/>
    </source>
</evidence>
<keyword evidence="2" id="KW-1185">Reference proteome</keyword>
<name>A0A562JDN6_9BACI</name>